<keyword evidence="5" id="KW-1185">Reference proteome</keyword>
<dbReference type="EMBL" id="JAQHRD010000005">
    <property type="protein sequence ID" value="KAJ6441057.1"/>
    <property type="molecule type" value="Genomic_DNA"/>
</dbReference>
<dbReference type="Proteomes" id="UP001163105">
    <property type="component" value="Unassembled WGS sequence"/>
</dbReference>
<evidence type="ECO:0000256" key="3">
    <source>
        <dbReference type="SAM" id="MobiDB-lite"/>
    </source>
</evidence>
<dbReference type="GO" id="GO:0016787">
    <property type="term" value="F:hydrolase activity"/>
    <property type="evidence" value="ECO:0007669"/>
    <property type="project" value="UniProtKB-KW"/>
</dbReference>
<feature type="coiled-coil region" evidence="2">
    <location>
        <begin position="634"/>
        <end position="661"/>
    </location>
</feature>
<feature type="region of interest" description="Disordered" evidence="3">
    <location>
        <begin position="668"/>
        <end position="697"/>
    </location>
</feature>
<evidence type="ECO:0000313" key="4">
    <source>
        <dbReference type="EMBL" id="KAJ6441057.1"/>
    </source>
</evidence>
<feature type="compositionally biased region" description="Gly residues" evidence="3">
    <location>
        <begin position="676"/>
        <end position="689"/>
    </location>
</feature>
<keyword evidence="4" id="KW-0378">Hydrolase</keyword>
<accession>A0AB34FPD1</accession>
<feature type="coiled-coil region" evidence="2">
    <location>
        <begin position="471"/>
        <end position="579"/>
    </location>
</feature>
<name>A0AB34FPD1_9HYPO</name>
<dbReference type="PANTHER" id="PTHR23160">
    <property type="entry name" value="SYNAPTONEMAL COMPLEX PROTEIN-RELATED"/>
    <property type="match status" value="1"/>
</dbReference>
<gene>
    <name evidence="4" type="ORF">O9K51_06851</name>
</gene>
<evidence type="ECO:0000256" key="2">
    <source>
        <dbReference type="SAM" id="Coils"/>
    </source>
</evidence>
<organism evidence="4 5">
    <name type="scientific">Purpureocillium lavendulum</name>
    <dbReference type="NCBI Taxonomy" id="1247861"/>
    <lineage>
        <taxon>Eukaryota</taxon>
        <taxon>Fungi</taxon>
        <taxon>Dikarya</taxon>
        <taxon>Ascomycota</taxon>
        <taxon>Pezizomycotina</taxon>
        <taxon>Sordariomycetes</taxon>
        <taxon>Hypocreomycetidae</taxon>
        <taxon>Hypocreales</taxon>
        <taxon>Ophiocordycipitaceae</taxon>
        <taxon>Purpureocillium</taxon>
    </lineage>
</organism>
<evidence type="ECO:0000256" key="1">
    <source>
        <dbReference type="ARBA" id="ARBA00023054"/>
    </source>
</evidence>
<reference evidence="4" key="1">
    <citation type="submission" date="2023-01" db="EMBL/GenBank/DDBJ databases">
        <title>The growth and conidiation of Purpureocillium lavendulum are regulated by nitrogen source and histone H3K14 acetylation.</title>
        <authorList>
            <person name="Tang P."/>
            <person name="Han J."/>
            <person name="Zhang C."/>
            <person name="Tang P."/>
            <person name="Qi F."/>
            <person name="Zhang K."/>
            <person name="Liang L."/>
        </authorList>
    </citation>
    <scope>NUCLEOTIDE SEQUENCE</scope>
    <source>
        <strain evidence="4">YMF1.00683</strain>
    </source>
</reference>
<evidence type="ECO:0000313" key="5">
    <source>
        <dbReference type="Proteomes" id="UP001163105"/>
    </source>
</evidence>
<comment type="caution">
    <text evidence="4">The sequence shown here is derived from an EMBL/GenBank/DDBJ whole genome shotgun (WGS) entry which is preliminary data.</text>
</comment>
<dbReference type="PROSITE" id="PS50890">
    <property type="entry name" value="PUA"/>
    <property type="match status" value="1"/>
</dbReference>
<sequence>MADLDVPIALRRPRRSAVGVKMEAEATPLPESVPKTPRRQRKAVRFSDPGPSLANATAGEASSSSSGLTPFIRRTSIATPKRRRASTPARASRGGTPVASQAPALTYATTRPSTSQVLHQTADGRVERRIRRGNLRDLLNKLEHQKKHNAKVAQSQISHLRAEVKARDREIYELQNATVVIDTDRIWGLEQQIEDLRDELRKKEAAATIMTPNNHTRSYDWTMAARDPFADDFMDTMPDDDHFGDATMAHFVASTPSRARSSFPTPPATSPNVPATPCSRGFAATPKSHAGVQASLPDPAKQELEEELASLNLEISKLTATMDTYRGLHARLSEHISSAITSSADDFTGASPVEALENRVQLLVQTMSDRTAALTQLNSSINDLGFPGSDAGEMIVSLASGFRAARLELEYLTPGEIALPLTSHGAEVLDLLLTRLRVLAKKAQEDEASIDEYHEIEQSLRKQLDARVSVMDGLKAEMSKAERLMNEKNLKIQELQIGNDRLKGAVDGYIRDMSELERLVERMDQEGKDAVAAHMAQQRSDAETLASKEASIADLEQRLEDAVRQTATLQRELSEVQDSSTRHVVSLNKRHGASLALRDARVLELRSEVDRVNGALRAAHEMIRVLRVDKGGLEARMAEERAKAKEAMDAMKGELQRVLQMSQEFLASPKQRPAPGGHGEVGGGGGGGEESSSPVVRVVARPGRFLAGGLARRSSKSLKRGRDSGMGLLEEDEVDI</sequence>
<dbReference type="AlphaFoldDB" id="A0AB34FPD1"/>
<dbReference type="PANTHER" id="PTHR23160:SF19">
    <property type="entry name" value="MYOSIN HEAVY CHAIN-RELATED PROTEIN"/>
    <property type="match status" value="1"/>
</dbReference>
<feature type="region of interest" description="Disordered" evidence="3">
    <location>
        <begin position="1"/>
        <end position="100"/>
    </location>
</feature>
<keyword evidence="1 2" id="KW-0175">Coiled coil</keyword>
<proteinExistence type="predicted"/>
<feature type="region of interest" description="Disordered" evidence="3">
    <location>
        <begin position="710"/>
        <end position="736"/>
    </location>
</feature>
<protein>
    <submittedName>
        <fullName evidence="4">Glycosyl hydrolase</fullName>
    </submittedName>
</protein>